<evidence type="ECO:0000313" key="1">
    <source>
        <dbReference type="EMBL" id="KAF7782345.1"/>
    </source>
</evidence>
<evidence type="ECO:0000313" key="2">
    <source>
        <dbReference type="Proteomes" id="UP000629468"/>
    </source>
</evidence>
<dbReference type="Proteomes" id="UP000629468">
    <property type="component" value="Unassembled WGS sequence"/>
</dbReference>
<reference evidence="1 2" key="1">
    <citation type="journal article" name="Sci. Rep.">
        <title>Telomere-to-telomere assembled and centromere annotated genomes of the two main subspecies of the button mushroom Agaricus bisporus reveal especially polymorphic chromosome ends.</title>
        <authorList>
            <person name="Sonnenberg A.S.M."/>
            <person name="Sedaghat-Telgerd N."/>
            <person name="Lavrijssen B."/>
            <person name="Ohm R.A."/>
            <person name="Hendrickx P.M."/>
            <person name="Scholtmeijer K."/>
            <person name="Baars J.J.P."/>
            <person name="van Peer A."/>
        </authorList>
    </citation>
    <scope>NUCLEOTIDE SEQUENCE [LARGE SCALE GENOMIC DNA]</scope>
    <source>
        <strain evidence="1 2">H119_p4</strain>
    </source>
</reference>
<name>A0A8H7F7N7_AGABI</name>
<protein>
    <submittedName>
        <fullName evidence="1">Uncharacterized protein</fullName>
    </submittedName>
</protein>
<gene>
    <name evidence="1" type="ORF">Agabi119p4_1721</name>
</gene>
<comment type="caution">
    <text evidence="1">The sequence shown here is derived from an EMBL/GenBank/DDBJ whole genome shotgun (WGS) entry which is preliminary data.</text>
</comment>
<sequence length="139" mass="15275">MIGLVLRHENPPGFSPVDRIRTDEKVTLGQEVTSATLETKGFGWDNVMSYPHIVLGLPAGLHIVEVEKISPVYIQDASTAVDMQVFECCSADWTGDKSWDRDALIVVDGSAYGASGFAHILWCCHPRFDAEKKSKIGIL</sequence>
<dbReference type="EMBL" id="JABXXO010000003">
    <property type="protein sequence ID" value="KAF7782345.1"/>
    <property type="molecule type" value="Genomic_DNA"/>
</dbReference>
<dbReference type="AlphaFoldDB" id="A0A8H7F7N7"/>
<organism evidence="1 2">
    <name type="scientific">Agaricus bisporus var. burnettii</name>
    <dbReference type="NCBI Taxonomy" id="192524"/>
    <lineage>
        <taxon>Eukaryota</taxon>
        <taxon>Fungi</taxon>
        <taxon>Dikarya</taxon>
        <taxon>Basidiomycota</taxon>
        <taxon>Agaricomycotina</taxon>
        <taxon>Agaricomycetes</taxon>
        <taxon>Agaricomycetidae</taxon>
        <taxon>Agaricales</taxon>
        <taxon>Agaricineae</taxon>
        <taxon>Agaricaceae</taxon>
        <taxon>Agaricus</taxon>
    </lineage>
</organism>
<proteinExistence type="predicted"/>
<accession>A0A8H7F7N7</accession>